<reference evidence="3" key="1">
    <citation type="journal article" date="2019" name="Int. J. Syst. Evol. Microbiol.">
        <title>The Global Catalogue of Microorganisms (GCM) 10K type strain sequencing project: providing services to taxonomists for standard genome sequencing and annotation.</title>
        <authorList>
            <consortium name="The Broad Institute Genomics Platform"/>
            <consortium name="The Broad Institute Genome Sequencing Center for Infectious Disease"/>
            <person name="Wu L."/>
            <person name="Ma J."/>
        </authorList>
    </citation>
    <scope>NUCLEOTIDE SEQUENCE [LARGE SCALE GENOMIC DNA]</scope>
    <source>
        <strain evidence="3">CCUG 54527</strain>
    </source>
</reference>
<feature type="transmembrane region" description="Helical" evidence="1">
    <location>
        <begin position="27"/>
        <end position="48"/>
    </location>
</feature>
<gene>
    <name evidence="2" type="ORF">ACFPYN_18395</name>
</gene>
<dbReference type="EMBL" id="JBHSRI010000038">
    <property type="protein sequence ID" value="MFC6041380.1"/>
    <property type="molecule type" value="Genomic_DNA"/>
</dbReference>
<dbReference type="Proteomes" id="UP001596170">
    <property type="component" value="Unassembled WGS sequence"/>
</dbReference>
<evidence type="ECO:0000313" key="2">
    <source>
        <dbReference type="EMBL" id="MFC6041380.1"/>
    </source>
</evidence>
<keyword evidence="1" id="KW-1133">Transmembrane helix</keyword>
<evidence type="ECO:0000256" key="1">
    <source>
        <dbReference type="SAM" id="Phobius"/>
    </source>
</evidence>
<evidence type="ECO:0000313" key="3">
    <source>
        <dbReference type="Proteomes" id="UP001596170"/>
    </source>
</evidence>
<name>A0ABW1LBL4_9BACL</name>
<keyword evidence="1" id="KW-0472">Membrane</keyword>
<keyword evidence="3" id="KW-1185">Reference proteome</keyword>
<sequence>MKRNWIAGLLLSAVSIAALVFIIKGNLYVAVLFMTALFALTNGFRAVSFKEKGFEREAKWMKGMSIFFSVAFVIILGIILF</sequence>
<comment type="caution">
    <text evidence="2">The sequence shown here is derived from an EMBL/GenBank/DDBJ whole genome shotgun (WGS) entry which is preliminary data.</text>
</comment>
<protein>
    <recommendedName>
        <fullName evidence="4">Aspartyl/asparaginyl-tRNA synthetase</fullName>
    </recommendedName>
</protein>
<accession>A0ABW1LBL4</accession>
<feature type="transmembrane region" description="Helical" evidence="1">
    <location>
        <begin position="60"/>
        <end position="80"/>
    </location>
</feature>
<organism evidence="2 3">
    <name type="scientific">Paenisporosarcina macmurdoensis</name>
    <dbReference type="NCBI Taxonomy" id="212659"/>
    <lineage>
        <taxon>Bacteria</taxon>
        <taxon>Bacillati</taxon>
        <taxon>Bacillota</taxon>
        <taxon>Bacilli</taxon>
        <taxon>Bacillales</taxon>
        <taxon>Caryophanaceae</taxon>
        <taxon>Paenisporosarcina</taxon>
    </lineage>
</organism>
<proteinExistence type="predicted"/>
<keyword evidence="1" id="KW-0812">Transmembrane</keyword>
<evidence type="ECO:0008006" key="4">
    <source>
        <dbReference type="Google" id="ProtNLM"/>
    </source>
</evidence>
<dbReference type="RefSeq" id="WP_377736287.1">
    <property type="nucleotide sequence ID" value="NZ_JBHSRI010000038.1"/>
</dbReference>